<sequence length="63" mass="7089">MRIRITDVDYVDLRDGDDLPLSYWGVAVGDEFEVTHAGPDMFIIECDAGYVVVYASECEVLED</sequence>
<evidence type="ECO:0000313" key="2">
    <source>
        <dbReference type="Proteomes" id="UP000827977"/>
    </source>
</evidence>
<name>A0AAE9BZM8_9CAUD</name>
<dbReference type="EMBL" id="MZ997838">
    <property type="protein sequence ID" value="UCR81084.1"/>
    <property type="molecule type" value="Genomic_DNA"/>
</dbReference>
<organism evidence="1 2">
    <name type="scientific">Escherichia phage ULINTec2</name>
    <dbReference type="NCBI Taxonomy" id="2876728"/>
    <lineage>
        <taxon>Viruses</taxon>
        <taxon>Duplodnaviria</taxon>
        <taxon>Heunggongvirae</taxon>
        <taxon>Uroviricota</taxon>
        <taxon>Caudoviricetes</taxon>
        <taxon>Sarkviridae</taxon>
        <taxon>Guernseyvirinae</taxon>
        <taxon>Kagunavirus</taxon>
        <taxon>Kagunavirus ULINTec2</taxon>
    </lineage>
</organism>
<evidence type="ECO:0000313" key="1">
    <source>
        <dbReference type="EMBL" id="UCR81084.1"/>
    </source>
</evidence>
<protein>
    <submittedName>
        <fullName evidence="1">Uncharacterized protein</fullName>
    </submittedName>
</protein>
<keyword evidence="2" id="KW-1185">Reference proteome</keyword>
<proteinExistence type="predicted"/>
<dbReference type="Proteomes" id="UP000827977">
    <property type="component" value="Segment"/>
</dbReference>
<reference evidence="1" key="1">
    <citation type="submission" date="2021-08" db="EMBL/GenBank/DDBJ databases">
        <title>In vitro characterization and in vivo efficacy assessment in Galleria mellonella larvae of newly isolated bacteriophages against Escherichia coli K1.</title>
        <authorList>
            <person name="Antoine C."/>
            <person name="Laforet F."/>
            <person name="Blasdel-Reuter B."/>
            <person name="Fall A."/>
            <person name="Duprez J.-N."/>
            <person name="Mainil J."/>
            <person name="Delcenserie V."/>
            <person name="Thiry D."/>
        </authorList>
    </citation>
    <scope>NUCLEOTIDE SEQUENCE</scope>
</reference>
<accession>A0AAE9BZM8</accession>